<evidence type="ECO:0000313" key="3">
    <source>
        <dbReference type="Proteomes" id="UP000193228"/>
    </source>
</evidence>
<keyword evidence="3" id="KW-1185">Reference proteome</keyword>
<dbReference type="AlphaFoldDB" id="A0A1X7HV47"/>
<evidence type="ECO:0000313" key="2">
    <source>
        <dbReference type="EMBL" id="SMG05787.1"/>
    </source>
</evidence>
<dbReference type="EMBL" id="FXAT01000001">
    <property type="protein sequence ID" value="SMG05787.1"/>
    <property type="molecule type" value="Genomic_DNA"/>
</dbReference>
<keyword evidence="1" id="KW-1133">Transmembrane helix</keyword>
<feature type="transmembrane region" description="Helical" evidence="1">
    <location>
        <begin position="88"/>
        <end position="108"/>
    </location>
</feature>
<gene>
    <name evidence="2" type="ORF">SAMN06265784_10113</name>
</gene>
<evidence type="ECO:0000256" key="1">
    <source>
        <dbReference type="SAM" id="Phobius"/>
    </source>
</evidence>
<name>A0A1X7HV47_9BURK</name>
<dbReference type="OrthoDB" id="9007689at2"/>
<organism evidence="2 3">
    <name type="scientific">Paraburkholderia susongensis</name>
    <dbReference type="NCBI Taxonomy" id="1515439"/>
    <lineage>
        <taxon>Bacteria</taxon>
        <taxon>Pseudomonadati</taxon>
        <taxon>Pseudomonadota</taxon>
        <taxon>Betaproteobacteria</taxon>
        <taxon>Burkholderiales</taxon>
        <taxon>Burkholderiaceae</taxon>
        <taxon>Paraburkholderia</taxon>
    </lineage>
</organism>
<protein>
    <submittedName>
        <fullName evidence="2">Uncharacterized protein</fullName>
    </submittedName>
</protein>
<keyword evidence="1" id="KW-0472">Membrane</keyword>
<keyword evidence="1" id="KW-0812">Transmembrane</keyword>
<accession>A0A1X7HV47</accession>
<dbReference type="RefSeq" id="WP_085480231.1">
    <property type="nucleotide sequence ID" value="NZ_FXAT01000001.1"/>
</dbReference>
<sequence length="125" mass="13723">MKHDPVARCGSTLSTVRLHTNQALTVSLPRNARVIAAEGGVELAFLDPTLDWLGEAAPVNRLKLYEGDSYVIERSCYATVSGASSAVALVHIQIASAVPFIVWLRTWFARRMIMNRTSAALRKAR</sequence>
<reference evidence="3" key="1">
    <citation type="submission" date="2017-04" db="EMBL/GenBank/DDBJ databases">
        <authorList>
            <person name="Varghese N."/>
            <person name="Submissions S."/>
        </authorList>
    </citation>
    <scope>NUCLEOTIDE SEQUENCE [LARGE SCALE GENOMIC DNA]</scope>
    <source>
        <strain evidence="3">LMG 29540</strain>
    </source>
</reference>
<proteinExistence type="predicted"/>
<dbReference type="Proteomes" id="UP000193228">
    <property type="component" value="Unassembled WGS sequence"/>
</dbReference>